<keyword evidence="2" id="KW-1185">Reference proteome</keyword>
<feature type="non-terminal residue" evidence="1">
    <location>
        <position position="1"/>
    </location>
</feature>
<reference evidence="1" key="1">
    <citation type="submission" date="2024-09" db="EMBL/GenBank/DDBJ databases">
        <title>Black Yeasts Isolated from many extreme environments.</title>
        <authorList>
            <person name="Coleine C."/>
            <person name="Stajich J.E."/>
            <person name="Selbmann L."/>
        </authorList>
    </citation>
    <scope>NUCLEOTIDE SEQUENCE</scope>
    <source>
        <strain evidence="1">CCFEE 5737</strain>
    </source>
</reference>
<evidence type="ECO:0000313" key="2">
    <source>
        <dbReference type="Proteomes" id="UP001186974"/>
    </source>
</evidence>
<comment type="caution">
    <text evidence="1">The sequence shown here is derived from an EMBL/GenBank/DDBJ whole genome shotgun (WGS) entry which is preliminary data.</text>
</comment>
<accession>A0ACC3DIE5</accession>
<organism evidence="1 2">
    <name type="scientific">Coniosporium uncinatum</name>
    <dbReference type="NCBI Taxonomy" id="93489"/>
    <lineage>
        <taxon>Eukaryota</taxon>
        <taxon>Fungi</taxon>
        <taxon>Dikarya</taxon>
        <taxon>Ascomycota</taxon>
        <taxon>Pezizomycotina</taxon>
        <taxon>Dothideomycetes</taxon>
        <taxon>Dothideomycetes incertae sedis</taxon>
        <taxon>Coniosporium</taxon>
    </lineage>
</organism>
<sequence>DGLFALFAQRVGSAPRSLASRRQWCQNLTTVDVMLIDSSFIELGRSIIHAPSNLENLAISICNFGMHNNPAFEDGLLRQAVARLLEREGDLASERWRIRSLQLTGLRSPDSELEKFVDFSALGSLHMLDCTSDKALFPAITRSCKPESLRLKSLWVIEPRGSFDSEELVDLLERHAGLEDVCLSIGSFALNPRLLRPLTKQAGTLTSLVLDKD</sequence>
<protein>
    <submittedName>
        <fullName evidence="1">Uncharacterized protein</fullName>
    </submittedName>
</protein>
<name>A0ACC3DIE5_9PEZI</name>
<gene>
    <name evidence="1" type="ORF">LTS18_013500</name>
</gene>
<dbReference type="EMBL" id="JAWDJW010004181">
    <property type="protein sequence ID" value="KAK3076255.1"/>
    <property type="molecule type" value="Genomic_DNA"/>
</dbReference>
<proteinExistence type="predicted"/>
<feature type="non-terminal residue" evidence="1">
    <location>
        <position position="213"/>
    </location>
</feature>
<dbReference type="Proteomes" id="UP001186974">
    <property type="component" value="Unassembled WGS sequence"/>
</dbReference>
<evidence type="ECO:0000313" key="1">
    <source>
        <dbReference type="EMBL" id="KAK3076255.1"/>
    </source>
</evidence>